<dbReference type="AlphaFoldDB" id="A0A9Q3IFU7"/>
<evidence type="ECO:0000313" key="3">
    <source>
        <dbReference type="Proteomes" id="UP000765509"/>
    </source>
</evidence>
<evidence type="ECO:0000256" key="1">
    <source>
        <dbReference type="SAM" id="MobiDB-lite"/>
    </source>
</evidence>
<comment type="caution">
    <text evidence="2">The sequence shown here is derived from an EMBL/GenBank/DDBJ whole genome shotgun (WGS) entry which is preliminary data.</text>
</comment>
<dbReference type="Proteomes" id="UP000765509">
    <property type="component" value="Unassembled WGS sequence"/>
</dbReference>
<feature type="compositionally biased region" description="Polar residues" evidence="1">
    <location>
        <begin position="261"/>
        <end position="275"/>
    </location>
</feature>
<feature type="region of interest" description="Disordered" evidence="1">
    <location>
        <begin position="244"/>
        <end position="275"/>
    </location>
</feature>
<evidence type="ECO:0000313" key="2">
    <source>
        <dbReference type="EMBL" id="MBW0539978.1"/>
    </source>
</evidence>
<reference evidence="2" key="1">
    <citation type="submission" date="2021-03" db="EMBL/GenBank/DDBJ databases">
        <title>Draft genome sequence of rust myrtle Austropuccinia psidii MF-1, a brazilian biotype.</title>
        <authorList>
            <person name="Quecine M.C."/>
            <person name="Pachon D.M.R."/>
            <person name="Bonatelli M.L."/>
            <person name="Correr F.H."/>
            <person name="Franceschini L.M."/>
            <person name="Leite T.F."/>
            <person name="Margarido G.R.A."/>
            <person name="Almeida C.A."/>
            <person name="Ferrarezi J.A."/>
            <person name="Labate C.A."/>
        </authorList>
    </citation>
    <scope>NUCLEOTIDE SEQUENCE</scope>
    <source>
        <strain evidence="2">MF-1</strain>
    </source>
</reference>
<sequence>MPESKDVTHNHMDVIMQADKQAEIFQHFISLAEKIRPQLRADGANFNLWSKSMITAWTAYFMGEADYFHQTSVNDNIKQNLVSCFFIEHSVNSGIYESITSQILTYDARKIFQALKDRLNCPSWSSVVYHAGIIFCNSSDRSDTISDYAMTITEAIQSLENQLGQIDSEMLTTLAIYFALPSMHQLITPAINTLMATNPNIKVCPDDLLNMIRQISTASPSFDNSTEIARVNAESKFGRQENLNANLQQSSRRPTSRNKKMSSLNCFNESRIPNS</sequence>
<name>A0A9Q3IFU7_9BASI</name>
<protein>
    <submittedName>
        <fullName evidence="2">Uncharacterized protein</fullName>
    </submittedName>
</protein>
<keyword evidence="3" id="KW-1185">Reference proteome</keyword>
<organism evidence="2 3">
    <name type="scientific">Austropuccinia psidii MF-1</name>
    <dbReference type="NCBI Taxonomy" id="1389203"/>
    <lineage>
        <taxon>Eukaryota</taxon>
        <taxon>Fungi</taxon>
        <taxon>Dikarya</taxon>
        <taxon>Basidiomycota</taxon>
        <taxon>Pucciniomycotina</taxon>
        <taxon>Pucciniomycetes</taxon>
        <taxon>Pucciniales</taxon>
        <taxon>Sphaerophragmiaceae</taxon>
        <taxon>Austropuccinia</taxon>
    </lineage>
</organism>
<feature type="compositionally biased region" description="Polar residues" evidence="1">
    <location>
        <begin position="244"/>
        <end position="253"/>
    </location>
</feature>
<accession>A0A9Q3IFU7</accession>
<gene>
    <name evidence="2" type="ORF">O181_079693</name>
</gene>
<proteinExistence type="predicted"/>
<dbReference type="EMBL" id="AVOT02044611">
    <property type="protein sequence ID" value="MBW0539978.1"/>
    <property type="molecule type" value="Genomic_DNA"/>
</dbReference>